<dbReference type="Pfam" id="PF18240">
    <property type="entry name" value="PSII_Pbs31"/>
    <property type="match status" value="1"/>
</dbReference>
<gene>
    <name evidence="3" type="ORF">SO694_00067027</name>
</gene>
<feature type="domain" description="Photosystem II Psb31 protein" evidence="2">
    <location>
        <begin position="82"/>
        <end position="175"/>
    </location>
</feature>
<feature type="region of interest" description="Disordered" evidence="1">
    <location>
        <begin position="19"/>
        <end position="74"/>
    </location>
</feature>
<dbReference type="Proteomes" id="UP001363151">
    <property type="component" value="Unassembled WGS sequence"/>
</dbReference>
<evidence type="ECO:0000313" key="3">
    <source>
        <dbReference type="EMBL" id="KAK7235713.1"/>
    </source>
</evidence>
<dbReference type="Gene3D" id="1.20.120.1740">
    <property type="entry name" value="Sodium ion translocating NADH-quinone reductase subunit C-like"/>
    <property type="match status" value="1"/>
</dbReference>
<sequence length="206" mass="21528">MKTVAGTFVRPRVRYTPAAARPGPAIALARDRPAAASPRRAAAALGSRNSPGRARAPPRDASPPHPQAAAAAAPQIASADGAVSAATVARSRGIYGGRIADLKDAVEKGDFAAVLAEKNAFDLFNSGAYAQKSAITKAQKAIAVTETKNIMEAIASKNANQLKTSYAAYMKNAAIDTKPVDVSTGQGYSNDYDWKVRTKKGAIYQR</sequence>
<protein>
    <recommendedName>
        <fullName evidence="2">Photosystem II Psb31 protein domain-containing protein</fullName>
    </recommendedName>
</protein>
<keyword evidence="4" id="KW-1185">Reference proteome</keyword>
<dbReference type="InterPro" id="IPR040933">
    <property type="entry name" value="PSII_Pbs31"/>
</dbReference>
<name>A0ABR1FQM0_AURAN</name>
<evidence type="ECO:0000259" key="2">
    <source>
        <dbReference type="Pfam" id="PF18240"/>
    </source>
</evidence>
<reference evidence="3 4" key="1">
    <citation type="submission" date="2024-03" db="EMBL/GenBank/DDBJ databases">
        <title>Aureococcus anophagefferens CCMP1851 and Kratosvirus quantuckense: Draft genome of a second virus-susceptible host strain in the model system.</title>
        <authorList>
            <person name="Chase E."/>
            <person name="Truchon A.R."/>
            <person name="Schepens W."/>
            <person name="Wilhelm S.W."/>
        </authorList>
    </citation>
    <scope>NUCLEOTIDE SEQUENCE [LARGE SCALE GENOMIC DNA]</scope>
    <source>
        <strain evidence="3 4">CCMP1851</strain>
    </source>
</reference>
<evidence type="ECO:0000256" key="1">
    <source>
        <dbReference type="SAM" id="MobiDB-lite"/>
    </source>
</evidence>
<dbReference type="EMBL" id="JBBJCI010000290">
    <property type="protein sequence ID" value="KAK7235713.1"/>
    <property type="molecule type" value="Genomic_DNA"/>
</dbReference>
<proteinExistence type="predicted"/>
<organism evidence="3 4">
    <name type="scientific">Aureococcus anophagefferens</name>
    <name type="common">Harmful bloom alga</name>
    <dbReference type="NCBI Taxonomy" id="44056"/>
    <lineage>
        <taxon>Eukaryota</taxon>
        <taxon>Sar</taxon>
        <taxon>Stramenopiles</taxon>
        <taxon>Ochrophyta</taxon>
        <taxon>Pelagophyceae</taxon>
        <taxon>Pelagomonadales</taxon>
        <taxon>Pelagomonadaceae</taxon>
        <taxon>Aureococcus</taxon>
    </lineage>
</organism>
<evidence type="ECO:0000313" key="4">
    <source>
        <dbReference type="Proteomes" id="UP001363151"/>
    </source>
</evidence>
<comment type="caution">
    <text evidence="3">The sequence shown here is derived from an EMBL/GenBank/DDBJ whole genome shotgun (WGS) entry which is preliminary data.</text>
</comment>
<accession>A0ABR1FQM0</accession>
<feature type="compositionally biased region" description="Low complexity" evidence="1">
    <location>
        <begin position="19"/>
        <end position="44"/>
    </location>
</feature>